<feature type="region of interest" description="Disordered" evidence="1">
    <location>
        <begin position="83"/>
        <end position="107"/>
    </location>
</feature>
<dbReference type="EMBL" id="JAVDYF010000001">
    <property type="protein sequence ID" value="MDR7355523.1"/>
    <property type="molecule type" value="Genomic_DNA"/>
</dbReference>
<evidence type="ECO:0008006" key="4">
    <source>
        <dbReference type="Google" id="ProtNLM"/>
    </source>
</evidence>
<evidence type="ECO:0000313" key="2">
    <source>
        <dbReference type="EMBL" id="MDR7355523.1"/>
    </source>
</evidence>
<organism evidence="2 3">
    <name type="scientific">Corynebacterium felinum</name>
    <dbReference type="NCBI Taxonomy" id="131318"/>
    <lineage>
        <taxon>Bacteria</taxon>
        <taxon>Bacillati</taxon>
        <taxon>Actinomycetota</taxon>
        <taxon>Actinomycetes</taxon>
        <taxon>Mycobacteriales</taxon>
        <taxon>Corynebacteriaceae</taxon>
        <taxon>Corynebacterium</taxon>
    </lineage>
</organism>
<sequence>MTYQLPPQLIHEIVSGLPTRLKKRAEALTAESSSWTISPDPLIVVIGSNTVSFTDGSLACDCLLSPKCAHCGAVALAADIEETQTDQQPAHTAQDTGENPPETTTTLTQQEALKEAHDLIAPVIKELVFYGIPALNPLGYAQLVAAVHHARTHKLHRLERSLTAVARLWKQCRTTQATARPRRQALAHAFGALLEITHLITHQPFNPATVGVARRVYAELTPGRDDGIFTPIFAEPVITDSGFAGAVVTFADKTGTLFTVGKTPPGNSDTITRVWQGPVQLGDINTSLAQLSTRTVIISGGTVSADGRIGAGKKTRAAQGHEVLLEHVRAIPGVHSVTGEVTYADFAKVSLGSGGEYSFSATAQRCGVAGLVSKILGEKITLIISEEKIRAIWLGQQRLIPGLDLRGADVAKFSAFTQLANIHPTPHTIIASWIQRFALQGNRGICHTQIARDVEKLRSLNAPTAAQLLERLATCYNQHTVTALAFYASATKTQ</sequence>
<feature type="compositionally biased region" description="Polar residues" evidence="1">
    <location>
        <begin position="85"/>
        <end position="97"/>
    </location>
</feature>
<dbReference type="Proteomes" id="UP001183619">
    <property type="component" value="Unassembled WGS sequence"/>
</dbReference>
<name>A0ABU2BAA2_9CORY</name>
<keyword evidence="3" id="KW-1185">Reference proteome</keyword>
<evidence type="ECO:0000256" key="1">
    <source>
        <dbReference type="SAM" id="MobiDB-lite"/>
    </source>
</evidence>
<gene>
    <name evidence="2" type="ORF">J2S37_002061</name>
</gene>
<reference evidence="2 3" key="1">
    <citation type="submission" date="2023-07" db="EMBL/GenBank/DDBJ databases">
        <title>Sequencing the genomes of 1000 actinobacteria strains.</title>
        <authorList>
            <person name="Klenk H.-P."/>
        </authorList>
    </citation>
    <scope>NUCLEOTIDE SEQUENCE [LARGE SCALE GENOMIC DNA]</scope>
    <source>
        <strain evidence="2 3">DSM 44508</strain>
    </source>
</reference>
<accession>A0ABU2BAA2</accession>
<proteinExistence type="predicted"/>
<comment type="caution">
    <text evidence="2">The sequence shown here is derived from an EMBL/GenBank/DDBJ whole genome shotgun (WGS) entry which is preliminary data.</text>
</comment>
<dbReference type="RefSeq" id="WP_277104371.1">
    <property type="nucleotide sequence ID" value="NZ_BAAAJS010000010.1"/>
</dbReference>
<evidence type="ECO:0000313" key="3">
    <source>
        <dbReference type="Proteomes" id="UP001183619"/>
    </source>
</evidence>
<protein>
    <recommendedName>
        <fullName evidence="4">SWIM-type domain-containing protein</fullName>
    </recommendedName>
</protein>